<proteinExistence type="predicted"/>
<accession>A0AA43QJZ0</accession>
<gene>
    <name evidence="2" type="ORF">OHK93_005985</name>
</gene>
<sequence>MKKLESPKETNVKDKAKEILCSALQFKNIVDAGDSGSNSVAMGRCRPVAGRLLQSFWTWDIQNVKTQKTDFQGKNMIVTGQIQPVAHQYGEREFQKLDGRASERRQSTMHNLNLLVPVVLGGVICGPISAIPAIEATQTYDDNTITYTDDRPNLGPSKRKGADDEMVAYPDYIPHTKADSGKTEGLPIAVRRHIMLNERESGNVDIAAYPDYRRGLERSA</sequence>
<dbReference type="Proteomes" id="UP001161017">
    <property type="component" value="Unassembled WGS sequence"/>
</dbReference>
<evidence type="ECO:0000313" key="2">
    <source>
        <dbReference type="EMBL" id="MDI1486724.1"/>
    </source>
</evidence>
<keyword evidence="1" id="KW-1133">Transmembrane helix</keyword>
<name>A0AA43QJZ0_9LECA</name>
<reference evidence="2" key="1">
    <citation type="journal article" date="2023" name="Genome Biol. Evol.">
        <title>First Whole Genome Sequence and Flow Cytometry Genome Size Data for the Lichen-Forming Fungus Ramalina farinacea (Ascomycota).</title>
        <authorList>
            <person name="Llewellyn T."/>
            <person name="Mian S."/>
            <person name="Hill R."/>
            <person name="Leitch I.J."/>
            <person name="Gaya E."/>
        </authorList>
    </citation>
    <scope>NUCLEOTIDE SEQUENCE</scope>
    <source>
        <strain evidence="2">LIQ254RAFAR</strain>
    </source>
</reference>
<dbReference type="EMBL" id="JAPUFD010000004">
    <property type="protein sequence ID" value="MDI1486724.1"/>
    <property type="molecule type" value="Genomic_DNA"/>
</dbReference>
<keyword evidence="3" id="KW-1185">Reference proteome</keyword>
<comment type="caution">
    <text evidence="2">The sequence shown here is derived from an EMBL/GenBank/DDBJ whole genome shotgun (WGS) entry which is preliminary data.</text>
</comment>
<dbReference type="AlphaFoldDB" id="A0AA43QJZ0"/>
<feature type="transmembrane region" description="Helical" evidence="1">
    <location>
        <begin position="114"/>
        <end position="134"/>
    </location>
</feature>
<evidence type="ECO:0000313" key="3">
    <source>
        <dbReference type="Proteomes" id="UP001161017"/>
    </source>
</evidence>
<keyword evidence="1" id="KW-0472">Membrane</keyword>
<evidence type="ECO:0000256" key="1">
    <source>
        <dbReference type="SAM" id="Phobius"/>
    </source>
</evidence>
<keyword evidence="1" id="KW-0812">Transmembrane</keyword>
<organism evidence="2 3">
    <name type="scientific">Ramalina farinacea</name>
    <dbReference type="NCBI Taxonomy" id="258253"/>
    <lineage>
        <taxon>Eukaryota</taxon>
        <taxon>Fungi</taxon>
        <taxon>Dikarya</taxon>
        <taxon>Ascomycota</taxon>
        <taxon>Pezizomycotina</taxon>
        <taxon>Lecanoromycetes</taxon>
        <taxon>OSLEUM clade</taxon>
        <taxon>Lecanoromycetidae</taxon>
        <taxon>Lecanorales</taxon>
        <taxon>Lecanorineae</taxon>
        <taxon>Ramalinaceae</taxon>
        <taxon>Ramalina</taxon>
    </lineage>
</organism>
<protein>
    <submittedName>
        <fullName evidence="2">Uncharacterized protein</fullName>
    </submittedName>
</protein>